<evidence type="ECO:0000256" key="3">
    <source>
        <dbReference type="ARBA" id="ARBA00022833"/>
    </source>
</evidence>
<proteinExistence type="predicted"/>
<dbReference type="GO" id="GO:0010043">
    <property type="term" value="P:response to zinc ion"/>
    <property type="evidence" value="ECO:0007669"/>
    <property type="project" value="TreeGrafter"/>
</dbReference>
<dbReference type="InterPro" id="IPR050153">
    <property type="entry name" value="Metal_Ion_Import_ABC"/>
</dbReference>
<evidence type="ECO:0000313" key="6">
    <source>
        <dbReference type="EMBL" id="SVD00936.1"/>
    </source>
</evidence>
<dbReference type="EMBL" id="UINC01124053">
    <property type="protein sequence ID" value="SVD00936.1"/>
    <property type="molecule type" value="Genomic_DNA"/>
</dbReference>
<dbReference type="InterPro" id="IPR027417">
    <property type="entry name" value="P-loop_NTPase"/>
</dbReference>
<protein>
    <recommendedName>
        <fullName evidence="7">ABC transporter domain-containing protein</fullName>
    </recommendedName>
</protein>
<dbReference type="AlphaFoldDB" id="A0A382RTF6"/>
<gene>
    <name evidence="6" type="ORF">METZ01_LOCUS353790</name>
</gene>
<name>A0A382RTF6_9ZZZZ</name>
<dbReference type="Gene3D" id="3.40.50.300">
    <property type="entry name" value="P-loop containing nucleotide triphosphate hydrolases"/>
    <property type="match status" value="1"/>
</dbReference>
<keyword evidence="5" id="KW-0472">Membrane</keyword>
<keyword evidence="1" id="KW-0813">Transport</keyword>
<dbReference type="PANTHER" id="PTHR42734">
    <property type="entry name" value="METAL TRANSPORT SYSTEM ATP-BINDING PROTEIN TM_0124-RELATED"/>
    <property type="match status" value="1"/>
</dbReference>
<keyword evidence="2" id="KW-1003">Cell membrane</keyword>
<evidence type="ECO:0000256" key="5">
    <source>
        <dbReference type="ARBA" id="ARBA00023136"/>
    </source>
</evidence>
<dbReference type="SUPFAM" id="SSF52540">
    <property type="entry name" value="P-loop containing nucleoside triphosphate hydrolases"/>
    <property type="match status" value="1"/>
</dbReference>
<reference evidence="6" key="1">
    <citation type="submission" date="2018-05" db="EMBL/GenBank/DDBJ databases">
        <authorList>
            <person name="Lanie J.A."/>
            <person name="Ng W.-L."/>
            <person name="Kazmierczak K.M."/>
            <person name="Andrzejewski T.M."/>
            <person name="Davidsen T.M."/>
            <person name="Wayne K.J."/>
            <person name="Tettelin H."/>
            <person name="Glass J.I."/>
            <person name="Rusch D."/>
            <person name="Podicherti R."/>
            <person name="Tsui H.-C.T."/>
            <person name="Winkler M.E."/>
        </authorList>
    </citation>
    <scope>NUCLEOTIDE SEQUENCE</scope>
</reference>
<dbReference type="PANTHER" id="PTHR42734:SF9">
    <property type="entry name" value="ZINC IMPORT ATP-BINDING PROTEIN ZNUC"/>
    <property type="match status" value="1"/>
</dbReference>
<organism evidence="6">
    <name type="scientific">marine metagenome</name>
    <dbReference type="NCBI Taxonomy" id="408172"/>
    <lineage>
        <taxon>unclassified sequences</taxon>
        <taxon>metagenomes</taxon>
        <taxon>ecological metagenomes</taxon>
    </lineage>
</organism>
<evidence type="ECO:0000256" key="1">
    <source>
        <dbReference type="ARBA" id="ARBA00022448"/>
    </source>
</evidence>
<evidence type="ECO:0000256" key="2">
    <source>
        <dbReference type="ARBA" id="ARBA00022475"/>
    </source>
</evidence>
<sequence length="134" mass="14866">MARAMLREPDLLVLDEPMGSVDVSAQAGLYQLIGNIRTRINCGILLVSHDLHHVMSSTDKVICLNRHVCCTGQPQMVARDPEFIALFGQTGADAIANYKHHHDHRHSDHGEVIPLSEKAPHMFDKNIENSGPQI</sequence>
<accession>A0A382RTF6</accession>
<keyword evidence="3" id="KW-0862">Zinc</keyword>
<evidence type="ECO:0008006" key="7">
    <source>
        <dbReference type="Google" id="ProtNLM"/>
    </source>
</evidence>
<keyword evidence="4" id="KW-1278">Translocase</keyword>
<evidence type="ECO:0000256" key="4">
    <source>
        <dbReference type="ARBA" id="ARBA00022967"/>
    </source>
</evidence>